<reference evidence="2" key="1">
    <citation type="journal article" date="2002" name="Science">
        <title>The draft genome of Ciona intestinalis: insights into chordate and vertebrate origins.</title>
        <authorList>
            <person name="Dehal P."/>
            <person name="Satou Y."/>
            <person name="Campbell R.K."/>
            <person name="Chapman J."/>
            <person name="Degnan B."/>
            <person name="De Tomaso A."/>
            <person name="Davidson B."/>
            <person name="Di Gregorio A."/>
            <person name="Gelpke M."/>
            <person name="Goodstein D.M."/>
            <person name="Harafuji N."/>
            <person name="Hastings K.E."/>
            <person name="Ho I."/>
            <person name="Hotta K."/>
            <person name="Huang W."/>
            <person name="Kawashima T."/>
            <person name="Lemaire P."/>
            <person name="Martinez D."/>
            <person name="Meinertzhagen I.A."/>
            <person name="Necula S."/>
            <person name="Nonaka M."/>
            <person name="Putnam N."/>
            <person name="Rash S."/>
            <person name="Saiga H."/>
            <person name="Satake M."/>
            <person name="Terry A."/>
            <person name="Yamada L."/>
            <person name="Wang H.G."/>
            <person name="Awazu S."/>
            <person name="Azumi K."/>
            <person name="Boore J."/>
            <person name="Branno M."/>
            <person name="Chin-Bow S."/>
            <person name="DeSantis R."/>
            <person name="Doyle S."/>
            <person name="Francino P."/>
            <person name="Keys D.N."/>
            <person name="Haga S."/>
            <person name="Hayashi H."/>
            <person name="Hino K."/>
            <person name="Imai K.S."/>
            <person name="Inaba K."/>
            <person name="Kano S."/>
            <person name="Kobayashi K."/>
            <person name="Kobayashi M."/>
            <person name="Lee B.I."/>
            <person name="Makabe K.W."/>
            <person name="Manohar C."/>
            <person name="Matassi G."/>
            <person name="Medina M."/>
            <person name="Mochizuki Y."/>
            <person name="Mount S."/>
            <person name="Morishita T."/>
            <person name="Miura S."/>
            <person name="Nakayama A."/>
            <person name="Nishizaka S."/>
            <person name="Nomoto H."/>
            <person name="Ohta F."/>
            <person name="Oishi K."/>
            <person name="Rigoutsos I."/>
            <person name="Sano M."/>
            <person name="Sasaki A."/>
            <person name="Sasakura Y."/>
            <person name="Shoguchi E."/>
            <person name="Shin-i T."/>
            <person name="Spagnuolo A."/>
            <person name="Stainier D."/>
            <person name="Suzuki M.M."/>
            <person name="Tassy O."/>
            <person name="Takatori N."/>
            <person name="Tokuoka M."/>
            <person name="Yagi K."/>
            <person name="Yoshizaki F."/>
            <person name="Wada S."/>
            <person name="Zhang C."/>
            <person name="Hyatt P.D."/>
            <person name="Larimer F."/>
            <person name="Detter C."/>
            <person name="Doggett N."/>
            <person name="Glavina T."/>
            <person name="Hawkins T."/>
            <person name="Richardson P."/>
            <person name="Lucas S."/>
            <person name="Kohara Y."/>
            <person name="Levine M."/>
            <person name="Satoh N."/>
            <person name="Rokhsar D.S."/>
        </authorList>
    </citation>
    <scope>NUCLEOTIDE SEQUENCE [LARGE SCALE GENOMIC DNA]</scope>
</reference>
<dbReference type="HOGENOM" id="CLU_3279196_0_0_1"/>
<dbReference type="Ensembl" id="ENSCINT00000031707.1">
    <property type="protein sequence ID" value="ENSCINP00000031479.1"/>
    <property type="gene ID" value="ENSCING00000019405.1"/>
</dbReference>
<keyword evidence="2" id="KW-1185">Reference proteome</keyword>
<evidence type="ECO:0000313" key="1">
    <source>
        <dbReference type="Ensembl" id="ENSCINP00000031479.1"/>
    </source>
</evidence>
<protein>
    <submittedName>
        <fullName evidence="1">Uncharacterized protein</fullName>
    </submittedName>
</protein>
<sequence length="41" mass="5144">MFLLQLFYIHFSYYRHCSACFCYTLLEFKLYCHSHSLYSYT</sequence>
<organism evidence="1 2">
    <name type="scientific">Ciona intestinalis</name>
    <name type="common">Transparent sea squirt</name>
    <name type="synonym">Ascidia intestinalis</name>
    <dbReference type="NCBI Taxonomy" id="7719"/>
    <lineage>
        <taxon>Eukaryota</taxon>
        <taxon>Metazoa</taxon>
        <taxon>Chordata</taxon>
        <taxon>Tunicata</taxon>
        <taxon>Ascidiacea</taxon>
        <taxon>Phlebobranchia</taxon>
        <taxon>Cionidae</taxon>
        <taxon>Ciona</taxon>
    </lineage>
</organism>
<name>H2XP96_CIOIN</name>
<evidence type="ECO:0000313" key="2">
    <source>
        <dbReference type="Proteomes" id="UP000008144"/>
    </source>
</evidence>
<dbReference type="InParanoid" id="H2XP96"/>
<dbReference type="Proteomes" id="UP000008144">
    <property type="component" value="Chromosome 5"/>
</dbReference>
<dbReference type="AlphaFoldDB" id="H2XP96"/>
<reference evidence="1" key="4">
    <citation type="submission" date="2025-09" db="UniProtKB">
        <authorList>
            <consortium name="Ensembl"/>
        </authorList>
    </citation>
    <scope>IDENTIFICATION</scope>
</reference>
<accession>H2XP96</accession>
<proteinExistence type="predicted"/>
<dbReference type="EMBL" id="EAAA01002149">
    <property type="status" value="NOT_ANNOTATED_CDS"/>
    <property type="molecule type" value="Genomic_DNA"/>
</dbReference>
<reference evidence="1" key="3">
    <citation type="submission" date="2025-08" db="UniProtKB">
        <authorList>
            <consortium name="Ensembl"/>
        </authorList>
    </citation>
    <scope>IDENTIFICATION</scope>
</reference>
<reference evidence="1" key="2">
    <citation type="journal article" date="2008" name="Genome Biol.">
        <title>Improved genome assembly and evidence-based global gene model set for the chordate Ciona intestinalis: new insight into intron and operon populations.</title>
        <authorList>
            <person name="Satou Y."/>
            <person name="Mineta K."/>
            <person name="Ogasawara M."/>
            <person name="Sasakura Y."/>
            <person name="Shoguchi E."/>
            <person name="Ueno K."/>
            <person name="Yamada L."/>
            <person name="Matsumoto J."/>
            <person name="Wasserscheid J."/>
            <person name="Dewar K."/>
            <person name="Wiley G.B."/>
            <person name="Macmil S.L."/>
            <person name="Roe B.A."/>
            <person name="Zeller R.W."/>
            <person name="Hastings K.E."/>
            <person name="Lemaire P."/>
            <person name="Lindquist E."/>
            <person name="Endo T."/>
            <person name="Hotta K."/>
            <person name="Inaba K."/>
        </authorList>
    </citation>
    <scope>NUCLEOTIDE SEQUENCE [LARGE SCALE GENOMIC DNA]</scope>
    <source>
        <strain evidence="1">wild type</strain>
    </source>
</reference>